<sequence length="358" mass="40198">MEADSFRRVNGLAIDNNNNTNNPFLDYQIKCNNPTTPTPTAATTTTTTTTTTATAGTSLKRTLRDHNSSSGTMRYRGVRRRPWGRYAAEIRDPQSKERRWLGTFDTAEEAARAYDCAARSMRGLKARTNFVYPSSPPAPHSLSSDDYLIPRFNFPPKHSLPRLNSSNWPLFSTPNRGPDFLWSGHAQRINTASPTLDMLLLRDFLNFPSSNYNHSSKPSYSINTTTNNNSTTKITPPPPPPENYSSEFLPKDSPDSGLLEEVIHGFFPKSHDSNTNNSDDYFNNNDENKNANLSGQHLDLLDYQLADDSFNNNNNTTLINQDIPDHGRLFGDAHNLILDDIFQCPELLNPFPPKLQNA</sequence>
<evidence type="ECO:0000256" key="6">
    <source>
        <dbReference type="ARBA" id="ARBA00023242"/>
    </source>
</evidence>
<dbReference type="FunFam" id="3.30.730.10:FF:000001">
    <property type="entry name" value="Ethylene-responsive transcription factor 2"/>
    <property type="match status" value="1"/>
</dbReference>
<dbReference type="KEGG" id="csv:101209535"/>
<feature type="domain" description="AP2/ERF" evidence="8">
    <location>
        <begin position="74"/>
        <end position="131"/>
    </location>
</feature>
<dbReference type="GO" id="GO:0003677">
    <property type="term" value="F:DNA binding"/>
    <property type="evidence" value="ECO:0007669"/>
    <property type="project" value="UniProtKB-KW"/>
</dbReference>
<dbReference type="Pfam" id="PF00847">
    <property type="entry name" value="AP2"/>
    <property type="match status" value="1"/>
</dbReference>
<evidence type="ECO:0000313" key="10">
    <source>
        <dbReference type="Proteomes" id="UP000029981"/>
    </source>
</evidence>
<dbReference type="InterPro" id="IPR016177">
    <property type="entry name" value="DNA-bd_dom_sf"/>
</dbReference>
<dbReference type="PANTHER" id="PTHR31677:SF146">
    <property type="entry name" value="ETHYLENE-RESPONSIVE TRANSCRIPTION FACTOR ESR2"/>
    <property type="match status" value="1"/>
</dbReference>
<dbReference type="InterPro" id="IPR036955">
    <property type="entry name" value="AP2/ERF_dom_sf"/>
</dbReference>
<proteinExistence type="predicted"/>
<keyword evidence="10" id="KW-1185">Reference proteome</keyword>
<evidence type="ECO:0000313" key="9">
    <source>
        <dbReference type="EMBL" id="KGN62324.1"/>
    </source>
</evidence>
<evidence type="ECO:0000256" key="2">
    <source>
        <dbReference type="ARBA" id="ARBA00022745"/>
    </source>
</evidence>
<dbReference type="AlphaFoldDB" id="A0A0A0LMT0"/>
<dbReference type="SMART" id="SM00380">
    <property type="entry name" value="AP2"/>
    <property type="match status" value="1"/>
</dbReference>
<reference evidence="9 10" key="2">
    <citation type="journal article" date="2009" name="PLoS ONE">
        <title>An integrated genetic and cytogenetic map of the cucumber genome.</title>
        <authorList>
            <person name="Ren Y."/>
            <person name="Zhang Z."/>
            <person name="Liu J."/>
            <person name="Staub J.E."/>
            <person name="Han Y."/>
            <person name="Cheng Z."/>
            <person name="Li X."/>
            <person name="Lu J."/>
            <person name="Miao H."/>
            <person name="Kang H."/>
            <person name="Xie B."/>
            <person name="Gu X."/>
            <person name="Wang X."/>
            <person name="Du Y."/>
            <person name="Jin W."/>
            <person name="Huang S."/>
        </authorList>
    </citation>
    <scope>NUCLEOTIDE SEQUENCE [LARGE SCALE GENOMIC DNA]</scope>
    <source>
        <strain evidence="10">cv. 9930</strain>
    </source>
</reference>
<dbReference type="Gramene" id="KGN62324">
    <property type="protein sequence ID" value="KGN62324"/>
    <property type="gene ID" value="Csa_2G349090"/>
</dbReference>
<evidence type="ECO:0000259" key="8">
    <source>
        <dbReference type="PROSITE" id="PS51032"/>
    </source>
</evidence>
<evidence type="ECO:0000256" key="4">
    <source>
        <dbReference type="ARBA" id="ARBA00023125"/>
    </source>
</evidence>
<keyword evidence="2" id="KW-0936">Ethylene signaling pathway</keyword>
<comment type="subcellular location">
    <subcellularLocation>
        <location evidence="1">Nucleus</location>
    </subcellularLocation>
</comment>
<dbReference type="eggNOG" id="ENOG502RE27">
    <property type="taxonomic scope" value="Eukaryota"/>
</dbReference>
<name>A0A0A0LMT0_CUCSA</name>
<dbReference type="GO" id="GO:0003700">
    <property type="term" value="F:DNA-binding transcription factor activity"/>
    <property type="evidence" value="ECO:0007669"/>
    <property type="project" value="InterPro"/>
</dbReference>
<feature type="compositionally biased region" description="Low complexity" evidence="7">
    <location>
        <begin position="273"/>
        <end position="285"/>
    </location>
</feature>
<evidence type="ECO:0000256" key="1">
    <source>
        <dbReference type="ARBA" id="ARBA00004123"/>
    </source>
</evidence>
<keyword evidence="3" id="KW-0805">Transcription regulation</keyword>
<evidence type="ECO:0000256" key="7">
    <source>
        <dbReference type="SAM" id="MobiDB-lite"/>
    </source>
</evidence>
<dbReference type="Proteomes" id="UP000029981">
    <property type="component" value="Chromosome 2"/>
</dbReference>
<feature type="region of interest" description="Disordered" evidence="7">
    <location>
        <begin position="215"/>
        <end position="251"/>
    </location>
</feature>
<dbReference type="Gene3D" id="3.30.730.10">
    <property type="entry name" value="AP2/ERF domain"/>
    <property type="match status" value="1"/>
</dbReference>
<feature type="region of interest" description="Disordered" evidence="7">
    <location>
        <begin position="267"/>
        <end position="290"/>
    </location>
</feature>
<dbReference type="InterPro" id="IPR001471">
    <property type="entry name" value="AP2/ERF_dom"/>
</dbReference>
<dbReference type="GO" id="GO:0009873">
    <property type="term" value="P:ethylene-activated signaling pathway"/>
    <property type="evidence" value="ECO:0007669"/>
    <property type="project" value="UniProtKB-KW"/>
</dbReference>
<dbReference type="PANTHER" id="PTHR31677">
    <property type="entry name" value="AP2 DOMAIN CLASS TRANSCRIPTION FACTOR"/>
    <property type="match status" value="1"/>
</dbReference>
<keyword evidence="4" id="KW-0238">DNA-binding</keyword>
<reference evidence="9 10" key="1">
    <citation type="journal article" date="2009" name="Nat. Genet.">
        <title>The genome of the cucumber, Cucumis sativus L.</title>
        <authorList>
            <person name="Huang S."/>
            <person name="Li R."/>
            <person name="Zhang Z."/>
            <person name="Li L."/>
            <person name="Gu X."/>
            <person name="Fan W."/>
            <person name="Lucas W.J."/>
            <person name="Wang X."/>
            <person name="Xie B."/>
            <person name="Ni P."/>
            <person name="Ren Y."/>
            <person name="Zhu H."/>
            <person name="Li J."/>
            <person name="Lin K."/>
            <person name="Jin W."/>
            <person name="Fei Z."/>
            <person name="Li G."/>
            <person name="Staub J."/>
            <person name="Kilian A."/>
            <person name="van der Vossen E.A."/>
            <person name="Wu Y."/>
            <person name="Guo J."/>
            <person name="He J."/>
            <person name="Jia Z."/>
            <person name="Ren Y."/>
            <person name="Tian G."/>
            <person name="Lu Y."/>
            <person name="Ruan J."/>
            <person name="Qian W."/>
            <person name="Wang M."/>
            <person name="Huang Q."/>
            <person name="Li B."/>
            <person name="Xuan Z."/>
            <person name="Cao J."/>
            <person name="Asan"/>
            <person name="Wu Z."/>
            <person name="Zhang J."/>
            <person name="Cai Q."/>
            <person name="Bai Y."/>
            <person name="Zhao B."/>
            <person name="Han Y."/>
            <person name="Li Y."/>
            <person name="Li X."/>
            <person name="Wang S."/>
            <person name="Shi Q."/>
            <person name="Liu S."/>
            <person name="Cho W.K."/>
            <person name="Kim J.Y."/>
            <person name="Xu Y."/>
            <person name="Heller-Uszynska K."/>
            <person name="Miao H."/>
            <person name="Cheng Z."/>
            <person name="Zhang S."/>
            <person name="Wu J."/>
            <person name="Yang Y."/>
            <person name="Kang H."/>
            <person name="Li M."/>
            <person name="Liang H."/>
            <person name="Ren X."/>
            <person name="Shi Z."/>
            <person name="Wen M."/>
            <person name="Jian M."/>
            <person name="Yang H."/>
            <person name="Zhang G."/>
            <person name="Yang Z."/>
            <person name="Chen R."/>
            <person name="Liu S."/>
            <person name="Li J."/>
            <person name="Ma L."/>
            <person name="Liu H."/>
            <person name="Zhou Y."/>
            <person name="Zhao J."/>
            <person name="Fang X."/>
            <person name="Li G."/>
            <person name="Fang L."/>
            <person name="Li Y."/>
            <person name="Liu D."/>
            <person name="Zheng H."/>
            <person name="Zhang Y."/>
            <person name="Qin N."/>
            <person name="Li Z."/>
            <person name="Yang G."/>
            <person name="Yang S."/>
            <person name="Bolund L."/>
            <person name="Kristiansen K."/>
            <person name="Zheng H."/>
            <person name="Li S."/>
            <person name="Zhang X."/>
            <person name="Yang H."/>
            <person name="Wang J."/>
            <person name="Sun R."/>
            <person name="Zhang B."/>
            <person name="Jiang S."/>
            <person name="Wang J."/>
            <person name="Du Y."/>
            <person name="Li S."/>
        </authorList>
    </citation>
    <scope>NUCLEOTIDE SEQUENCE [LARGE SCALE GENOMIC DNA]</scope>
    <source>
        <strain evidence="10">cv. 9930</strain>
    </source>
</reference>
<reference evidence="9 10" key="3">
    <citation type="journal article" date="2010" name="BMC Genomics">
        <title>Transcriptome sequencing and comparative analysis of cucumber flowers with different sex types.</title>
        <authorList>
            <person name="Guo S."/>
            <person name="Zheng Y."/>
            <person name="Joung J.G."/>
            <person name="Liu S."/>
            <person name="Zhang Z."/>
            <person name="Crasta O.R."/>
            <person name="Sobral B.W."/>
            <person name="Xu Y."/>
            <person name="Huang S."/>
            <person name="Fei Z."/>
        </authorList>
    </citation>
    <scope>NUCLEOTIDE SEQUENCE [LARGE SCALE GENOMIC DNA]</scope>
    <source>
        <strain evidence="10">cv. 9930</strain>
    </source>
</reference>
<keyword evidence="6" id="KW-0539">Nucleus</keyword>
<dbReference type="PRINTS" id="PR00367">
    <property type="entry name" value="ETHRSPELEMNT"/>
</dbReference>
<gene>
    <name evidence="9" type="ORF">Csa_2G349090</name>
</gene>
<dbReference type="SUPFAM" id="SSF54171">
    <property type="entry name" value="DNA-binding domain"/>
    <property type="match status" value="1"/>
</dbReference>
<dbReference type="EMBL" id="CM002923">
    <property type="protein sequence ID" value="KGN62324.1"/>
    <property type="molecule type" value="Genomic_DNA"/>
</dbReference>
<dbReference type="SMR" id="A0A0A0LMT0"/>
<dbReference type="CDD" id="cd00018">
    <property type="entry name" value="AP2"/>
    <property type="match status" value="1"/>
</dbReference>
<accession>A0A0A0LMT0</accession>
<feature type="compositionally biased region" description="Low complexity" evidence="7">
    <location>
        <begin position="218"/>
        <end position="234"/>
    </location>
</feature>
<dbReference type="PROSITE" id="PS51032">
    <property type="entry name" value="AP2_ERF"/>
    <property type="match status" value="1"/>
</dbReference>
<dbReference type="STRING" id="3659.A0A0A0LMT0"/>
<evidence type="ECO:0000256" key="3">
    <source>
        <dbReference type="ARBA" id="ARBA00023015"/>
    </source>
</evidence>
<organism evidence="9 10">
    <name type="scientific">Cucumis sativus</name>
    <name type="common">Cucumber</name>
    <dbReference type="NCBI Taxonomy" id="3659"/>
    <lineage>
        <taxon>Eukaryota</taxon>
        <taxon>Viridiplantae</taxon>
        <taxon>Streptophyta</taxon>
        <taxon>Embryophyta</taxon>
        <taxon>Tracheophyta</taxon>
        <taxon>Spermatophyta</taxon>
        <taxon>Magnoliopsida</taxon>
        <taxon>eudicotyledons</taxon>
        <taxon>Gunneridae</taxon>
        <taxon>Pentapetalae</taxon>
        <taxon>rosids</taxon>
        <taxon>fabids</taxon>
        <taxon>Cucurbitales</taxon>
        <taxon>Cucurbitaceae</taxon>
        <taxon>Benincaseae</taxon>
        <taxon>Cucumis</taxon>
    </lineage>
</organism>
<protein>
    <submittedName>
        <fullName evidence="9">AP2/ERF domain-containing transcription factor</fullName>
    </submittedName>
</protein>
<reference evidence="9 10" key="4">
    <citation type="journal article" date="2011" name="BMC Genomics">
        <title>RNA-Seq improves annotation of protein-coding genes in the cucumber genome.</title>
        <authorList>
            <person name="Li Z."/>
            <person name="Zhang Z."/>
            <person name="Yan P."/>
            <person name="Huang S."/>
            <person name="Fei Z."/>
            <person name="Lin K."/>
        </authorList>
    </citation>
    <scope>NUCLEOTIDE SEQUENCE [LARGE SCALE GENOMIC DNA]</scope>
    <source>
        <strain evidence="10">cv. 9930</strain>
    </source>
</reference>
<dbReference type="OrthoDB" id="1902708at2759"/>
<dbReference type="GO" id="GO:0005634">
    <property type="term" value="C:nucleus"/>
    <property type="evidence" value="ECO:0007669"/>
    <property type="project" value="UniProtKB-SubCell"/>
</dbReference>
<evidence type="ECO:0000256" key="5">
    <source>
        <dbReference type="ARBA" id="ARBA00023163"/>
    </source>
</evidence>
<keyword evidence="5" id="KW-0804">Transcription</keyword>